<proteinExistence type="predicted"/>
<feature type="domain" description="Flavodoxin-like" evidence="2">
    <location>
        <begin position="5"/>
        <end position="161"/>
    </location>
</feature>
<evidence type="ECO:0000313" key="4">
    <source>
        <dbReference type="Proteomes" id="UP000271272"/>
    </source>
</evidence>
<name>A0A3P1V4U3_9ACTO</name>
<dbReference type="OrthoDB" id="3253043at2"/>
<gene>
    <name evidence="3" type="ORF">EII10_06950</name>
</gene>
<dbReference type="RefSeq" id="WP_124933782.1">
    <property type="nucleotide sequence ID" value="NZ_RQZC01000009.1"/>
</dbReference>
<dbReference type="Gene3D" id="3.40.50.360">
    <property type="match status" value="1"/>
</dbReference>
<protein>
    <submittedName>
        <fullName evidence="3">Flavodoxin</fullName>
    </submittedName>
</protein>
<feature type="region of interest" description="Disordered" evidence="1">
    <location>
        <begin position="59"/>
        <end position="79"/>
    </location>
</feature>
<evidence type="ECO:0000313" key="3">
    <source>
        <dbReference type="EMBL" id="RRD29244.1"/>
    </source>
</evidence>
<accession>A0A3P1V4U3</accession>
<dbReference type="GO" id="GO:0010181">
    <property type="term" value="F:FMN binding"/>
    <property type="evidence" value="ECO:0007669"/>
    <property type="project" value="InterPro"/>
</dbReference>
<evidence type="ECO:0000256" key="1">
    <source>
        <dbReference type="SAM" id="MobiDB-lite"/>
    </source>
</evidence>
<dbReference type="AlphaFoldDB" id="A0A3P1V4U3"/>
<dbReference type="InterPro" id="IPR008254">
    <property type="entry name" value="Flavodoxin/NO_synth"/>
</dbReference>
<dbReference type="SUPFAM" id="SSF52218">
    <property type="entry name" value="Flavoproteins"/>
    <property type="match status" value="1"/>
</dbReference>
<dbReference type="Proteomes" id="UP000271272">
    <property type="component" value="Unassembled WGS sequence"/>
</dbReference>
<dbReference type="InterPro" id="IPR029039">
    <property type="entry name" value="Flavoprotein-like_sf"/>
</dbReference>
<reference evidence="3 4" key="1">
    <citation type="submission" date="2018-11" db="EMBL/GenBank/DDBJ databases">
        <title>Genomes From Bacteria Associated with the Canine Oral Cavity: a Test Case for Automated Genome-Based Taxonomic Assignment.</title>
        <authorList>
            <person name="Coil D.A."/>
            <person name="Jospin G."/>
            <person name="Darling A.E."/>
            <person name="Wallis C."/>
            <person name="Davis I.J."/>
            <person name="Harris S."/>
            <person name="Eisen J.A."/>
            <person name="Holcombe L.J."/>
            <person name="O'Flynn C."/>
        </authorList>
    </citation>
    <scope>NUCLEOTIDE SEQUENCE [LARGE SCALE GENOMIC DNA]</scope>
    <source>
        <strain evidence="3 4">OH5050</strain>
    </source>
</reference>
<organism evidence="3 4">
    <name type="scientific">Actinomyces bowdenii</name>
    <dbReference type="NCBI Taxonomy" id="131109"/>
    <lineage>
        <taxon>Bacteria</taxon>
        <taxon>Bacillati</taxon>
        <taxon>Actinomycetota</taxon>
        <taxon>Actinomycetes</taxon>
        <taxon>Actinomycetales</taxon>
        <taxon>Actinomycetaceae</taxon>
        <taxon>Actinomyces</taxon>
    </lineage>
</organism>
<comment type="caution">
    <text evidence="3">The sequence shown here is derived from an EMBL/GenBank/DDBJ whole genome shotgun (WGS) entry which is preliminary data.</text>
</comment>
<evidence type="ECO:0000259" key="2">
    <source>
        <dbReference type="PROSITE" id="PS50902"/>
    </source>
</evidence>
<keyword evidence="4" id="KW-1185">Reference proteome</keyword>
<dbReference type="PROSITE" id="PS50902">
    <property type="entry name" value="FLAVODOXIN_LIKE"/>
    <property type="match status" value="1"/>
</dbReference>
<sequence length="167" mass="17250">MSTTALIIVESCFGGTRALAEQVALGLREGGIRAGLVPAGEAPHRVDGDTGLLILAAPTHNRGLPTPASRRRAMSRGGGAVDSGIREWLEEAGIPPGTRVMAVDTVTGRGWVNGSAAKQISKALARRRPPVHAPTRSFLVDSRGPVAGQEQEARAWGCSIASAVSPS</sequence>
<dbReference type="EMBL" id="RQZC01000009">
    <property type="protein sequence ID" value="RRD29244.1"/>
    <property type="molecule type" value="Genomic_DNA"/>
</dbReference>